<reference evidence="1 2" key="1">
    <citation type="submission" date="2016-06" db="EMBL/GenBank/DDBJ databases">
        <title>Genome sequence of endosymbiont of Candidatus Endolucinida thiodiazotropha.</title>
        <authorList>
            <person name="Poehlein A."/>
            <person name="Koenig S."/>
            <person name="Heiden S.E."/>
            <person name="Thuermer A."/>
            <person name="Voget S."/>
            <person name="Daniel R."/>
            <person name="Markert S."/>
            <person name="Gros O."/>
            <person name="Schweder T."/>
        </authorList>
    </citation>
    <scope>NUCLEOTIDE SEQUENCE [LARGE SCALE GENOMIC DNA]</scope>
    <source>
        <strain evidence="1 2">COS</strain>
    </source>
</reference>
<protein>
    <recommendedName>
        <fullName evidence="3">Sulfotransferase domain-containing protein</fullName>
    </recommendedName>
</protein>
<dbReference type="Proteomes" id="UP000094769">
    <property type="component" value="Unassembled WGS sequence"/>
</dbReference>
<keyword evidence="2" id="KW-1185">Reference proteome</keyword>
<comment type="caution">
    <text evidence="1">The sequence shown here is derived from an EMBL/GenBank/DDBJ whole genome shotgun (WGS) entry which is preliminary data.</text>
</comment>
<sequence length="344" mass="40290">MKKIPKQSKRLRINRYLWNRRINQKYMPHAGYMGNGTDIHLILGVNGTGINHLTQLLSQSLPNSHFIHNPLEKFEPKLTLSTHDDRLAIPYHKELTADHPLNRIYRIYAENNLADTDYNSLLMENKKRPRALLILKETHGLLATEALLRELQCHALFYVSDPIILAEQIFSREGLNTPYLDLESEAVMESRFLKRFLSHDLRAILHAYKLIQRLSSRRQRRVQMKIFTIALIQHMFRMLAARYPELASVVDFDCIENDPKRLQFTLVNWLGTNSLEHSERILNTATFKPDGQVSRRWTRSWPETINAFEALSAKDVSLAYQILIDHELMRDEGKRKTWDERVAV</sequence>
<evidence type="ECO:0008006" key="3">
    <source>
        <dbReference type="Google" id="ProtNLM"/>
    </source>
</evidence>
<name>A0A7Z1ADP0_9GAMM</name>
<dbReference type="OrthoDB" id="9921461at2"/>
<dbReference type="RefSeq" id="WP_069127590.1">
    <property type="nucleotide sequence ID" value="NZ_MARB01000027.1"/>
</dbReference>
<accession>A0A7Z1ADP0</accession>
<proteinExistence type="predicted"/>
<evidence type="ECO:0000313" key="2">
    <source>
        <dbReference type="Proteomes" id="UP000094769"/>
    </source>
</evidence>
<evidence type="ECO:0000313" key="1">
    <source>
        <dbReference type="EMBL" id="ODJ86110.1"/>
    </source>
</evidence>
<organism evidence="1 2">
    <name type="scientific">Candidatus Thiodiazotropha endolucinida</name>
    <dbReference type="NCBI Taxonomy" id="1655433"/>
    <lineage>
        <taxon>Bacteria</taxon>
        <taxon>Pseudomonadati</taxon>
        <taxon>Pseudomonadota</taxon>
        <taxon>Gammaproteobacteria</taxon>
        <taxon>Chromatiales</taxon>
        <taxon>Sedimenticolaceae</taxon>
        <taxon>Candidatus Thiodiazotropha</taxon>
    </lineage>
</organism>
<dbReference type="EMBL" id="MARB01000027">
    <property type="protein sequence ID" value="ODJ86110.1"/>
    <property type="molecule type" value="Genomic_DNA"/>
</dbReference>
<dbReference type="AlphaFoldDB" id="A0A7Z1ADP0"/>
<gene>
    <name evidence="1" type="ORF">CODIS_36450</name>
</gene>